<reference evidence="17" key="1">
    <citation type="submission" date="2011-12" db="EMBL/GenBank/DDBJ databases">
        <title>The Draft Genome of Lepisosteus oculatus.</title>
        <authorList>
            <consortium name="The Broad Institute Genome Assembly &amp; Analysis Group"/>
            <consortium name="Computational R&amp;D Group"/>
            <consortium name="and Sequencing Platform"/>
            <person name="Di Palma F."/>
            <person name="Alfoldi J."/>
            <person name="Johnson J."/>
            <person name="Berlin A."/>
            <person name="Gnerre S."/>
            <person name="Jaffe D."/>
            <person name="MacCallum I."/>
            <person name="Young S."/>
            <person name="Walker B.J."/>
            <person name="Lander E.S."/>
            <person name="Lindblad-Toh K."/>
        </authorList>
    </citation>
    <scope>NUCLEOTIDE SEQUENCE [LARGE SCALE GENOMIC DNA]</scope>
</reference>
<dbReference type="AlphaFoldDB" id="W5LY32"/>
<evidence type="ECO:0000259" key="15">
    <source>
        <dbReference type="PROSITE" id="PS50262"/>
    </source>
</evidence>
<dbReference type="Ensembl" id="ENSLOCT00000001043.1">
    <property type="protein sequence ID" value="ENSLOCP00000001039.1"/>
    <property type="gene ID" value="ENSLOCG00000000929.1"/>
</dbReference>
<dbReference type="InterPro" id="IPR000355">
    <property type="entry name" value="Chemokine_rcpt"/>
</dbReference>
<dbReference type="InParanoid" id="W5LY32"/>
<dbReference type="PRINTS" id="PR00645">
    <property type="entry name" value="CXCCHMKINER4"/>
</dbReference>
<dbReference type="Pfam" id="PF00001">
    <property type="entry name" value="7tm_1"/>
    <property type="match status" value="1"/>
</dbReference>
<keyword evidence="8 14" id="KW-0472">Membrane</keyword>
<keyword evidence="7 13" id="KW-0297">G-protein coupled receptor</keyword>
<evidence type="ECO:0000256" key="2">
    <source>
        <dbReference type="ARBA" id="ARBA00004651"/>
    </source>
</evidence>
<keyword evidence="17" id="KW-1185">Reference proteome</keyword>
<feature type="transmembrane region" description="Helical" evidence="14">
    <location>
        <begin position="245"/>
        <end position="266"/>
    </location>
</feature>
<dbReference type="PRINTS" id="PR00237">
    <property type="entry name" value="GPCRRHODOPSN"/>
</dbReference>
<dbReference type="GO" id="GO:0009897">
    <property type="term" value="C:external side of plasma membrane"/>
    <property type="evidence" value="ECO:0000318"/>
    <property type="project" value="GO_Central"/>
</dbReference>
<evidence type="ECO:0000256" key="13">
    <source>
        <dbReference type="RuleBase" id="RU000688"/>
    </source>
</evidence>
<evidence type="ECO:0000256" key="8">
    <source>
        <dbReference type="ARBA" id="ARBA00023136"/>
    </source>
</evidence>
<keyword evidence="9" id="KW-1015">Disulfide bond</keyword>
<feature type="transmembrane region" description="Helical" evidence="14">
    <location>
        <begin position="115"/>
        <end position="134"/>
    </location>
</feature>
<dbReference type="GO" id="GO:0005769">
    <property type="term" value="C:early endosome"/>
    <property type="evidence" value="ECO:0007669"/>
    <property type="project" value="UniProtKB-SubCell"/>
</dbReference>
<dbReference type="STRING" id="7918.ENSLOCP00000001039"/>
<evidence type="ECO:0000256" key="1">
    <source>
        <dbReference type="ARBA" id="ARBA00004412"/>
    </source>
</evidence>
<evidence type="ECO:0000313" key="17">
    <source>
        <dbReference type="Proteomes" id="UP000018468"/>
    </source>
</evidence>
<keyword evidence="11" id="KW-0325">Glycoprotein</keyword>
<evidence type="ECO:0000256" key="3">
    <source>
        <dbReference type="ARBA" id="ARBA00022475"/>
    </source>
</evidence>
<dbReference type="OMA" id="HRRMACK"/>
<evidence type="ECO:0000256" key="14">
    <source>
        <dbReference type="SAM" id="Phobius"/>
    </source>
</evidence>
<dbReference type="GO" id="GO:0006955">
    <property type="term" value="P:immune response"/>
    <property type="evidence" value="ECO:0000318"/>
    <property type="project" value="GO_Central"/>
</dbReference>
<dbReference type="HOGENOM" id="CLU_009579_8_3_1"/>
<dbReference type="PROSITE" id="PS50262">
    <property type="entry name" value="G_PROTEIN_RECEP_F1_2"/>
    <property type="match status" value="1"/>
</dbReference>
<feature type="domain" description="G-protein coupled receptors family 1 profile" evidence="15">
    <location>
        <begin position="56"/>
        <end position="310"/>
    </location>
</feature>
<dbReference type="Gene3D" id="1.20.1070.10">
    <property type="entry name" value="Rhodopsin 7-helix transmembrane proteins"/>
    <property type="match status" value="1"/>
</dbReference>
<dbReference type="PROSITE" id="PS00237">
    <property type="entry name" value="G_PROTEIN_RECEP_F1_1"/>
    <property type="match status" value="1"/>
</dbReference>
<evidence type="ECO:0000256" key="10">
    <source>
        <dbReference type="ARBA" id="ARBA00023170"/>
    </source>
</evidence>
<dbReference type="EMBL" id="AHAT01012337">
    <property type="status" value="NOT_ANNOTATED_CDS"/>
    <property type="molecule type" value="Genomic_DNA"/>
</dbReference>
<dbReference type="FunFam" id="1.20.1070.10:FF:000026">
    <property type="entry name" value="C-C chemokine receptor type 5"/>
    <property type="match status" value="1"/>
</dbReference>
<keyword evidence="4 13" id="KW-0812">Transmembrane</keyword>
<proteinExistence type="inferred from homology"/>
<dbReference type="GO" id="GO:0019722">
    <property type="term" value="P:calcium-mediated signaling"/>
    <property type="evidence" value="ECO:0000318"/>
    <property type="project" value="GO_Central"/>
</dbReference>
<reference evidence="16" key="3">
    <citation type="submission" date="2025-09" db="UniProtKB">
        <authorList>
            <consortium name="Ensembl"/>
        </authorList>
    </citation>
    <scope>IDENTIFICATION</scope>
</reference>
<dbReference type="GO" id="GO:0016493">
    <property type="term" value="F:C-C chemokine receptor activity"/>
    <property type="evidence" value="ECO:0000318"/>
    <property type="project" value="GO_Central"/>
</dbReference>
<dbReference type="PRINTS" id="PR00657">
    <property type="entry name" value="CCCHEMOKINER"/>
</dbReference>
<keyword evidence="3" id="KW-1003">Cell membrane</keyword>
<evidence type="ECO:0000256" key="4">
    <source>
        <dbReference type="ARBA" id="ARBA00022692"/>
    </source>
</evidence>
<dbReference type="CDD" id="cd14984">
    <property type="entry name" value="7tmA_Chemokine_R"/>
    <property type="match status" value="1"/>
</dbReference>
<evidence type="ECO:0000256" key="6">
    <source>
        <dbReference type="ARBA" id="ARBA00022989"/>
    </source>
</evidence>
<sequence>MSPLVRHFRMTETESYEDYYDLDNSTSPCTNDNIKSFSPWFIPTLYTLVFITGLIGNGLVVCVLIKFKKLKSMTDVYLLNLAISDLIFVFSLPFWSHYAANNNWAFGEFMCKTITGFYLIGFYSGIFFIMILSIDRYLAIVCAISATKLRSVTYGLLMSVVTWAISVFASVPTLVFSQVKNESTGFTCKTEFSENEKTKWQLVINFEINILGLLIPLCIIFFCYLRILQILKKCRNCKKEKAIRLIFTVVTVFVLFWTPYNIVIFLKSLEVGGYINDYIDKCLLSIHIDFALHCTETLAFVHCCLNPVIYAFAGQEFRKLVKKPLHTMCKRKIFMAQICMFKQYSVHPAWIVYLHVVFTRQLRSSM</sequence>
<accession>W5LY32</accession>
<dbReference type="InterPro" id="IPR000276">
    <property type="entry name" value="GPCR_Rhodpsn"/>
</dbReference>
<evidence type="ECO:0000256" key="5">
    <source>
        <dbReference type="ARBA" id="ARBA00022753"/>
    </source>
</evidence>
<evidence type="ECO:0000256" key="11">
    <source>
        <dbReference type="ARBA" id="ARBA00023180"/>
    </source>
</evidence>
<dbReference type="GO" id="GO:0007204">
    <property type="term" value="P:positive regulation of cytosolic calcium ion concentration"/>
    <property type="evidence" value="ECO:0000318"/>
    <property type="project" value="GO_Central"/>
</dbReference>
<name>W5LY32_LEPOC</name>
<dbReference type="GO" id="GO:0019957">
    <property type="term" value="F:C-C chemokine binding"/>
    <property type="evidence" value="ECO:0000318"/>
    <property type="project" value="GO_Central"/>
</dbReference>
<feature type="transmembrane region" description="Helical" evidence="14">
    <location>
        <begin position="202"/>
        <end position="225"/>
    </location>
</feature>
<dbReference type="Bgee" id="ENSLOCG00000000929">
    <property type="expression patterns" value="Expressed in pharyngeal gill and 6 other cell types or tissues"/>
</dbReference>
<protein>
    <recommendedName>
        <fullName evidence="15">G-protein coupled receptors family 1 profile domain-containing protein</fullName>
    </recommendedName>
</protein>
<reference evidence="16" key="2">
    <citation type="submission" date="2025-08" db="UniProtKB">
        <authorList>
            <consortium name="Ensembl"/>
        </authorList>
    </citation>
    <scope>IDENTIFICATION</scope>
</reference>
<feature type="transmembrane region" description="Helical" evidence="14">
    <location>
        <begin position="154"/>
        <end position="176"/>
    </location>
</feature>
<keyword evidence="6 14" id="KW-1133">Transmembrane helix</keyword>
<evidence type="ECO:0000256" key="12">
    <source>
        <dbReference type="ARBA" id="ARBA00023224"/>
    </source>
</evidence>
<dbReference type="eggNOG" id="KOG3656">
    <property type="taxonomic scope" value="Eukaryota"/>
</dbReference>
<feature type="transmembrane region" description="Helical" evidence="14">
    <location>
        <begin position="77"/>
        <end position="95"/>
    </location>
</feature>
<keyword evidence="10 13" id="KW-0675">Receptor</keyword>
<dbReference type="InterPro" id="IPR001277">
    <property type="entry name" value="CXCR4/ACKR2"/>
</dbReference>
<dbReference type="SUPFAM" id="SSF81321">
    <property type="entry name" value="Family A G protein-coupled receptor-like"/>
    <property type="match status" value="1"/>
</dbReference>
<evidence type="ECO:0000256" key="9">
    <source>
        <dbReference type="ARBA" id="ARBA00023157"/>
    </source>
</evidence>
<evidence type="ECO:0000256" key="7">
    <source>
        <dbReference type="ARBA" id="ARBA00023040"/>
    </source>
</evidence>
<keyword evidence="12 13" id="KW-0807">Transducer</keyword>
<dbReference type="Proteomes" id="UP000018468">
    <property type="component" value="Linkage group LG11"/>
</dbReference>
<dbReference type="PANTHER" id="PTHR10489:SF686">
    <property type="entry name" value="C-C CHEMOKINE RECEPTOR TYPE 5"/>
    <property type="match status" value="1"/>
</dbReference>
<keyword evidence="5" id="KW-0967">Endosome</keyword>
<evidence type="ECO:0000313" key="16">
    <source>
        <dbReference type="Ensembl" id="ENSLOCP00000001039.1"/>
    </source>
</evidence>
<dbReference type="InterPro" id="IPR017452">
    <property type="entry name" value="GPCR_Rhodpsn_7TM"/>
</dbReference>
<comment type="similarity">
    <text evidence="13">Belongs to the G-protein coupled receptor 1 family.</text>
</comment>
<dbReference type="FunCoup" id="W5LY32">
    <property type="interactions" value="112"/>
</dbReference>
<organism evidence="16 17">
    <name type="scientific">Lepisosteus oculatus</name>
    <name type="common">Spotted gar</name>
    <dbReference type="NCBI Taxonomy" id="7918"/>
    <lineage>
        <taxon>Eukaryota</taxon>
        <taxon>Metazoa</taxon>
        <taxon>Chordata</taxon>
        <taxon>Craniata</taxon>
        <taxon>Vertebrata</taxon>
        <taxon>Euteleostomi</taxon>
        <taxon>Actinopterygii</taxon>
        <taxon>Neopterygii</taxon>
        <taxon>Holostei</taxon>
        <taxon>Semionotiformes</taxon>
        <taxon>Lepisosteidae</taxon>
        <taxon>Lepisosteus</taxon>
    </lineage>
</organism>
<dbReference type="GeneTree" id="ENSGT01020000230359"/>
<feature type="transmembrane region" description="Helical" evidence="14">
    <location>
        <begin position="40"/>
        <end position="65"/>
    </location>
</feature>
<dbReference type="PANTHER" id="PTHR10489">
    <property type="entry name" value="CELL ADHESION MOLECULE"/>
    <property type="match status" value="1"/>
</dbReference>
<comment type="subcellular location">
    <subcellularLocation>
        <location evidence="2">Cell membrane</location>
        <topology evidence="2">Multi-pass membrane protein</topology>
    </subcellularLocation>
    <subcellularLocation>
        <location evidence="1">Early endosome</location>
    </subcellularLocation>
</comment>
<dbReference type="GO" id="GO:0060326">
    <property type="term" value="P:cell chemotaxis"/>
    <property type="evidence" value="ECO:0000318"/>
    <property type="project" value="GO_Central"/>
</dbReference>
<dbReference type="InterPro" id="IPR050119">
    <property type="entry name" value="CCR1-9-like"/>
</dbReference>